<dbReference type="EMBL" id="JACHXF010000029">
    <property type="protein sequence ID" value="MBB3100829.1"/>
    <property type="molecule type" value="Genomic_DNA"/>
</dbReference>
<protein>
    <submittedName>
        <fullName evidence="1">Uncharacterized protein YndB with AHSA1/START domain</fullName>
    </submittedName>
</protein>
<evidence type="ECO:0000313" key="1">
    <source>
        <dbReference type="EMBL" id="MBB3100829.1"/>
    </source>
</evidence>
<proteinExistence type="predicted"/>
<dbReference type="Gene3D" id="3.30.530.20">
    <property type="match status" value="1"/>
</dbReference>
<name>A0A7W5ARV6_9ACTN</name>
<reference evidence="1 2" key="1">
    <citation type="submission" date="2020-08" db="EMBL/GenBank/DDBJ databases">
        <title>Genomic Encyclopedia of Type Strains, Phase III (KMG-III): the genomes of soil and plant-associated and newly described type strains.</title>
        <authorList>
            <person name="Whitman W."/>
        </authorList>
    </citation>
    <scope>NUCLEOTIDE SEQUENCE [LARGE SCALE GENOMIC DNA]</scope>
    <source>
        <strain evidence="1 2">CECT 3287</strain>
    </source>
</reference>
<comment type="caution">
    <text evidence="1">The sequence shown here is derived from an EMBL/GenBank/DDBJ whole genome shotgun (WGS) entry which is preliminary data.</text>
</comment>
<dbReference type="SUPFAM" id="SSF55961">
    <property type="entry name" value="Bet v1-like"/>
    <property type="match status" value="1"/>
</dbReference>
<sequence>MDVKTGAEVTVTVIVPLPREKMWELVTAVDRIGEWSPETVGATWDGPRRFIGHNRFPDGFESTVTCVITESTEPRVFAWDVLDDAGRPGSHWRYELRDGAEPGTTEVRHSFVHGPGRTGVPADTDSVNDRLVTLCRTMTSTITAMTLDSTGATR</sequence>
<dbReference type="AlphaFoldDB" id="A0A7W5ARV6"/>
<gene>
    <name evidence="1" type="ORF">FHR83_008555</name>
</gene>
<accession>A0A7W5ARV6</accession>
<evidence type="ECO:0000313" key="2">
    <source>
        <dbReference type="Proteomes" id="UP000590749"/>
    </source>
</evidence>
<dbReference type="InterPro" id="IPR023393">
    <property type="entry name" value="START-like_dom_sf"/>
</dbReference>
<dbReference type="CDD" id="cd07812">
    <property type="entry name" value="SRPBCC"/>
    <property type="match status" value="1"/>
</dbReference>
<organism evidence="1 2">
    <name type="scientific">Actinoplanes campanulatus</name>
    <dbReference type="NCBI Taxonomy" id="113559"/>
    <lineage>
        <taxon>Bacteria</taxon>
        <taxon>Bacillati</taxon>
        <taxon>Actinomycetota</taxon>
        <taxon>Actinomycetes</taxon>
        <taxon>Micromonosporales</taxon>
        <taxon>Micromonosporaceae</taxon>
        <taxon>Actinoplanes</taxon>
    </lineage>
</organism>
<dbReference type="InterPro" id="IPR019587">
    <property type="entry name" value="Polyketide_cyclase/dehydratase"/>
</dbReference>
<dbReference type="Pfam" id="PF10604">
    <property type="entry name" value="Polyketide_cyc2"/>
    <property type="match status" value="1"/>
</dbReference>
<keyword evidence="2" id="KW-1185">Reference proteome</keyword>
<dbReference type="Proteomes" id="UP000590749">
    <property type="component" value="Unassembled WGS sequence"/>
</dbReference>
<dbReference type="RefSeq" id="WP_183226866.1">
    <property type="nucleotide sequence ID" value="NZ_BMPW01000030.1"/>
</dbReference>